<proteinExistence type="predicted"/>
<evidence type="ECO:0000313" key="1">
    <source>
        <dbReference type="EMBL" id="KAL1252300.1"/>
    </source>
</evidence>
<gene>
    <name evidence="1" type="ORF">QQF64_020096</name>
</gene>
<comment type="caution">
    <text evidence="1">The sequence shown here is derived from an EMBL/GenBank/DDBJ whole genome shotgun (WGS) entry which is preliminary data.</text>
</comment>
<reference evidence="1 2" key="1">
    <citation type="submission" date="2023-09" db="EMBL/GenBank/DDBJ databases">
        <authorList>
            <person name="Wang M."/>
        </authorList>
    </citation>
    <scope>NUCLEOTIDE SEQUENCE [LARGE SCALE GENOMIC DNA]</scope>
    <source>
        <strain evidence="1">GT-2023</strain>
        <tissue evidence="1">Liver</tissue>
    </source>
</reference>
<protein>
    <submittedName>
        <fullName evidence="1">Uncharacterized protein</fullName>
    </submittedName>
</protein>
<sequence>MLAIRLKELEVELCRQQYQNQLLYVRAVELETQRDIRLKELELKLKTGQAWRSPSPMMQCPVQTPVNASSPLPAASPVLMLECTITSPIIVSVSAGSSDYSPSVDDLRIGSACLSDLSRNLAGFSSKLAHLSSSFQKELMQLIEKYSSLFSDVPTVTNVLEHDIDVGDHRPMLIALISCAKFKSLVFPTPFSS</sequence>
<keyword evidence="2" id="KW-1185">Reference proteome</keyword>
<name>A0ABR3LIU1_9TELE</name>
<organism evidence="1 2">
    <name type="scientific">Cirrhinus molitorella</name>
    <name type="common">mud carp</name>
    <dbReference type="NCBI Taxonomy" id="172907"/>
    <lineage>
        <taxon>Eukaryota</taxon>
        <taxon>Metazoa</taxon>
        <taxon>Chordata</taxon>
        <taxon>Craniata</taxon>
        <taxon>Vertebrata</taxon>
        <taxon>Euteleostomi</taxon>
        <taxon>Actinopterygii</taxon>
        <taxon>Neopterygii</taxon>
        <taxon>Teleostei</taxon>
        <taxon>Ostariophysi</taxon>
        <taxon>Cypriniformes</taxon>
        <taxon>Cyprinidae</taxon>
        <taxon>Labeoninae</taxon>
        <taxon>Labeonini</taxon>
        <taxon>Cirrhinus</taxon>
    </lineage>
</organism>
<dbReference type="Proteomes" id="UP001558613">
    <property type="component" value="Unassembled WGS sequence"/>
</dbReference>
<accession>A0ABR3LIU1</accession>
<evidence type="ECO:0000313" key="2">
    <source>
        <dbReference type="Proteomes" id="UP001558613"/>
    </source>
</evidence>
<dbReference type="EMBL" id="JAYMGO010000022">
    <property type="protein sequence ID" value="KAL1252300.1"/>
    <property type="molecule type" value="Genomic_DNA"/>
</dbReference>